<evidence type="ECO:0000313" key="1">
    <source>
        <dbReference type="EMBL" id="BBH07453.1"/>
    </source>
</evidence>
<proteinExistence type="predicted"/>
<evidence type="ECO:0008006" key="2">
    <source>
        <dbReference type="Google" id="ProtNLM"/>
    </source>
</evidence>
<name>A0A4Y1RUM1_PRUDU</name>
<organism evidence="1">
    <name type="scientific">Prunus dulcis</name>
    <name type="common">Almond</name>
    <name type="synonym">Amygdalus dulcis</name>
    <dbReference type="NCBI Taxonomy" id="3755"/>
    <lineage>
        <taxon>Eukaryota</taxon>
        <taxon>Viridiplantae</taxon>
        <taxon>Streptophyta</taxon>
        <taxon>Embryophyta</taxon>
        <taxon>Tracheophyta</taxon>
        <taxon>Spermatophyta</taxon>
        <taxon>Magnoliopsida</taxon>
        <taxon>eudicotyledons</taxon>
        <taxon>Gunneridae</taxon>
        <taxon>Pentapetalae</taxon>
        <taxon>rosids</taxon>
        <taxon>fabids</taxon>
        <taxon>Rosales</taxon>
        <taxon>Rosaceae</taxon>
        <taxon>Amygdaloideae</taxon>
        <taxon>Amygdaleae</taxon>
        <taxon>Prunus</taxon>
    </lineage>
</organism>
<dbReference type="PANTHER" id="PTHR11439:SF455">
    <property type="entry name" value="RLK (RECEPTOR-LIKE PROTEIN KINASE) 8, PUTATIVE-RELATED"/>
    <property type="match status" value="1"/>
</dbReference>
<protein>
    <recommendedName>
        <fullName evidence="2">Transposable element protein</fullName>
    </recommendedName>
</protein>
<gene>
    <name evidence="1" type="ORF">Prudu_019396</name>
</gene>
<dbReference type="AlphaFoldDB" id="A0A4Y1RUM1"/>
<sequence length="169" mass="19127">MTKPMPTPVVGGHHLSISNGDPLSGLTEYRSIVGALQYLTLTRPDIAFDNNQVCQFLHQPTTVHWLVVKCIPCYHNGMLTHGYSIHQALCISVLIMMPIMLDLDDRRFTSGYCIYLGANLISWSSKKQRCVSCYNTEPEYRQLAHTATTLSWLRALFLDLHLPVHCPKL</sequence>
<feature type="non-terminal residue" evidence="1">
    <location>
        <position position="169"/>
    </location>
</feature>
<accession>A0A4Y1RUM1</accession>
<dbReference type="CDD" id="cd09272">
    <property type="entry name" value="RNase_HI_RT_Ty1"/>
    <property type="match status" value="1"/>
</dbReference>
<dbReference type="EMBL" id="AP019303">
    <property type="protein sequence ID" value="BBH07453.1"/>
    <property type="molecule type" value="Genomic_DNA"/>
</dbReference>
<reference evidence="1" key="1">
    <citation type="journal article" date="2019" name="Science">
        <title>Mutation of a bHLH transcription factor allowed almond domestication.</title>
        <authorList>
            <person name="Sanchez-Perez R."/>
            <person name="Pavan S."/>
            <person name="Mazzeo R."/>
            <person name="Moldovan C."/>
            <person name="Aiese Cigliano R."/>
            <person name="Del Cueto J."/>
            <person name="Ricciardi F."/>
            <person name="Lotti C."/>
            <person name="Ricciardi L."/>
            <person name="Dicenta F."/>
            <person name="Lopez-Marques R.L."/>
            <person name="Lindberg Moller B."/>
        </authorList>
    </citation>
    <scope>NUCLEOTIDE SEQUENCE</scope>
</reference>
<dbReference type="PANTHER" id="PTHR11439">
    <property type="entry name" value="GAG-POL-RELATED RETROTRANSPOSON"/>
    <property type="match status" value="1"/>
</dbReference>